<dbReference type="EMBL" id="HBEZ01018525">
    <property type="protein sequence ID" value="CAD8632511.1"/>
    <property type="molecule type" value="Transcribed_RNA"/>
</dbReference>
<accession>A0A7S0M899</accession>
<dbReference type="AlphaFoldDB" id="A0A7S0M899"/>
<organism evidence="1">
    <name type="scientific">Cryptomonas curvata</name>
    <dbReference type="NCBI Taxonomy" id="233186"/>
    <lineage>
        <taxon>Eukaryota</taxon>
        <taxon>Cryptophyceae</taxon>
        <taxon>Cryptomonadales</taxon>
        <taxon>Cryptomonadaceae</taxon>
        <taxon>Cryptomonas</taxon>
    </lineage>
</organism>
<evidence type="ECO:0000313" key="1">
    <source>
        <dbReference type="EMBL" id="CAD8632511.1"/>
    </source>
</evidence>
<name>A0A7S0M899_9CRYP</name>
<protein>
    <submittedName>
        <fullName evidence="1">Uncharacterized protein</fullName>
    </submittedName>
</protein>
<reference evidence="1" key="1">
    <citation type="submission" date="2021-01" db="EMBL/GenBank/DDBJ databases">
        <authorList>
            <person name="Corre E."/>
            <person name="Pelletier E."/>
            <person name="Niang G."/>
            <person name="Scheremetjew M."/>
            <person name="Finn R."/>
            <person name="Kale V."/>
            <person name="Holt S."/>
            <person name="Cochrane G."/>
            <person name="Meng A."/>
            <person name="Brown T."/>
            <person name="Cohen L."/>
        </authorList>
    </citation>
    <scope>NUCLEOTIDE SEQUENCE</scope>
    <source>
        <strain evidence="1">CCAP979/52</strain>
    </source>
</reference>
<sequence>MEASANAKLADVLINAHIAQRVIPDQGLFHGTDPGSKLSDCGGWLYVSSDKERVFKNSLFFVPGRLIISKELIEIKKEYLWQVTTFPKVNSDILVYLASCRAGGYFSVQRKVCSPGVNEKSKDKFEYQFTACEVLKRLWCSNSAGMVNFQNPSAIINFGSFLEVLLATSALNAAATFSGPSGSLPEYFLALFKQLGVLMTSNDESTIGKTFAEDLVFNELMVPRCLFPGEQLPGDFSGFVGLVRRMRNNDKFDLEVKHLFRADVERVSVDFLRLEAKSGLNTPNDEVAEVARKVVRQNGEVGVLVLLNCCDYWRKSAINKIELSRLLNDQKFEPCHIGKIYFVNDTGGISTIDIGDQLGRLLVVKLPKQSGVLEF</sequence>
<proteinExistence type="predicted"/>
<gene>
    <name evidence="1" type="ORF">CCUR1050_LOCUS10192</name>
</gene>